<reference evidence="16" key="2">
    <citation type="submission" date="2016-06" db="EMBL/GenBank/DDBJ databases">
        <authorList>
            <person name="Rodrigo-Torres Lidia"/>
            <person name="Arahal R.David."/>
        </authorList>
    </citation>
    <scope>NUCLEOTIDE SEQUENCE [LARGE SCALE GENOMIC DNA]</scope>
    <source>
        <strain evidence="16">CECT 7223</strain>
    </source>
</reference>
<evidence type="ECO:0000256" key="12">
    <source>
        <dbReference type="ARBA" id="ARBA00023225"/>
    </source>
</evidence>
<evidence type="ECO:0000256" key="6">
    <source>
        <dbReference type="ARBA" id="ARBA00022692"/>
    </source>
</evidence>
<keyword evidence="6 13" id="KW-0812">Transmembrane</keyword>
<evidence type="ECO:0000256" key="7">
    <source>
        <dbReference type="ARBA" id="ARBA00022795"/>
    </source>
</evidence>
<evidence type="ECO:0000256" key="5">
    <source>
        <dbReference type="ARBA" id="ARBA00022475"/>
    </source>
</evidence>
<dbReference type="RefSeq" id="WP_009848544.1">
    <property type="nucleotide sequence ID" value="NC_011753.2"/>
</dbReference>
<keyword evidence="5 13" id="KW-1003">Cell membrane</keyword>
<dbReference type="PRINTS" id="PR01302">
    <property type="entry name" value="TYPE3IMPPROT"/>
</dbReference>
<comment type="subcellular location">
    <subcellularLocation>
        <location evidence="13">Cell membrane</location>
        <topology evidence="13">Multi-pass membrane protein</topology>
    </subcellularLocation>
    <subcellularLocation>
        <location evidence="13">Bacterial flagellum basal body</location>
    </subcellularLocation>
</comment>
<comment type="function">
    <text evidence="1 13">Plays a role in the flagellum-specific transport system.</text>
</comment>
<keyword evidence="17" id="KW-1185">Reference proteome</keyword>
<gene>
    <name evidence="13 15" type="primary">fliP</name>
    <name evidence="14" type="ORF">ACED57_17730</name>
    <name evidence="15" type="ORF">VAT7223_01200</name>
</gene>
<dbReference type="PROSITE" id="PS01061">
    <property type="entry name" value="FLIP_2"/>
    <property type="match status" value="1"/>
</dbReference>
<evidence type="ECO:0000256" key="3">
    <source>
        <dbReference type="ARBA" id="ARBA00021714"/>
    </source>
</evidence>
<dbReference type="PANTHER" id="PTHR30587">
    <property type="entry name" value="FLAGELLAR BIOSYNTHETIC PROTEIN FLIP"/>
    <property type="match status" value="1"/>
</dbReference>
<name>A0A1C3IM36_9VIBR</name>
<dbReference type="GeneID" id="94232283"/>
<keyword evidence="12 13" id="KW-1006">Bacterial flagellum protein export</keyword>
<dbReference type="GO" id="GO:0009425">
    <property type="term" value="C:bacterial-type flagellum basal body"/>
    <property type="evidence" value="ECO:0007669"/>
    <property type="project" value="UniProtKB-SubCell"/>
</dbReference>
<protein>
    <recommendedName>
        <fullName evidence="3 13">Flagellar biosynthetic protein FliP</fullName>
    </recommendedName>
</protein>
<keyword evidence="8 13" id="KW-0653">Protein transport</keyword>
<keyword evidence="11" id="KW-0975">Bacterial flagellum</keyword>
<evidence type="ECO:0000256" key="11">
    <source>
        <dbReference type="ARBA" id="ARBA00023143"/>
    </source>
</evidence>
<evidence type="ECO:0000256" key="2">
    <source>
        <dbReference type="ARBA" id="ARBA00006257"/>
    </source>
</evidence>
<keyword evidence="10 13" id="KW-0472">Membrane</keyword>
<accession>A0A1C3IM36</accession>
<dbReference type="PANTHER" id="PTHR30587:SF0">
    <property type="entry name" value="FLAGELLAR BIOSYNTHETIC PROTEIN FLIP"/>
    <property type="match status" value="1"/>
</dbReference>
<reference evidence="14 17" key="3">
    <citation type="submission" date="2024-06" db="EMBL/GenBank/DDBJ databases">
        <authorList>
            <person name="Steensen K."/>
            <person name="Seneca J."/>
            <person name="Bartlau N."/>
            <person name="Yu A.X."/>
            <person name="Polz M.F."/>
        </authorList>
    </citation>
    <scope>NUCLEOTIDE SEQUENCE [LARGE SCALE GENOMIC DNA]</scope>
    <source>
        <strain evidence="14 17">1F9</strain>
    </source>
</reference>
<feature type="transmembrane region" description="Helical" evidence="13">
    <location>
        <begin position="25"/>
        <end position="45"/>
    </location>
</feature>
<keyword evidence="7 13" id="KW-1005">Bacterial flagellum biogenesis</keyword>
<evidence type="ECO:0000256" key="10">
    <source>
        <dbReference type="ARBA" id="ARBA00023136"/>
    </source>
</evidence>
<proteinExistence type="inferred from homology"/>
<dbReference type="NCBIfam" id="NF009438">
    <property type="entry name" value="PRK12797.1"/>
    <property type="match status" value="1"/>
</dbReference>
<feature type="transmembrane region" description="Helical" evidence="13">
    <location>
        <begin position="251"/>
        <end position="275"/>
    </location>
</feature>
<dbReference type="GO" id="GO:0009306">
    <property type="term" value="P:protein secretion"/>
    <property type="evidence" value="ECO:0007669"/>
    <property type="project" value="UniProtKB-UniRule"/>
</dbReference>
<evidence type="ECO:0000256" key="9">
    <source>
        <dbReference type="ARBA" id="ARBA00022989"/>
    </source>
</evidence>
<dbReference type="OMA" id="MMMLPPI"/>
<evidence type="ECO:0000313" key="15">
    <source>
        <dbReference type="EMBL" id="SBS62486.1"/>
    </source>
</evidence>
<dbReference type="GO" id="GO:0044781">
    <property type="term" value="P:bacterial-type flagellum organization"/>
    <property type="evidence" value="ECO:0007669"/>
    <property type="project" value="UniProtKB-UniRule"/>
</dbReference>
<dbReference type="InterPro" id="IPR005838">
    <property type="entry name" value="T3SS_IM_P"/>
</dbReference>
<dbReference type="Proteomes" id="UP001569175">
    <property type="component" value="Unassembled WGS sequence"/>
</dbReference>
<dbReference type="Proteomes" id="UP000092876">
    <property type="component" value="Unassembled WGS sequence"/>
</dbReference>
<dbReference type="AlphaFoldDB" id="A0A1C3IM36"/>
<sequence>MQTSNGFLNPFYFCHAGFFRTVKVWLVQLIIFCSLVFSVSVFAQVEDGTVIPANTAGSESVTISTMQQDQAKSKTMTTGSLTGNGGGIPAFTMTTNANGGEDYSINLQILALMTMLGFLPAMVILMTSFTRIVVVMSILRQAMGLQQTPSNQVIIGIAIFLTFFIMSPVISQVNEQAVQPYLNEQISARQAFDVAQGPIKSFMLKQTRIKDLETFVEISGAQVTNPEDVSMAVLIPAFITSELKTAFQIGFMLFLPFLIIDLVVASVLMAMGMMMLSPMIVSLPFKLMLFVLVDGWNLILSTLAGSFAL</sequence>
<keyword evidence="15" id="KW-0966">Cell projection</keyword>
<dbReference type="EMBL" id="JBGOOL010000057">
    <property type="protein sequence ID" value="MEZ8054969.1"/>
    <property type="molecule type" value="Genomic_DNA"/>
</dbReference>
<feature type="transmembrane region" description="Helical" evidence="13">
    <location>
        <begin position="109"/>
        <end position="139"/>
    </location>
</feature>
<evidence type="ECO:0000256" key="13">
    <source>
        <dbReference type="RuleBase" id="RU362069"/>
    </source>
</evidence>
<dbReference type="EMBL" id="FLQP01000016">
    <property type="protein sequence ID" value="SBS62486.1"/>
    <property type="molecule type" value="Genomic_DNA"/>
</dbReference>
<dbReference type="GO" id="GO:0005886">
    <property type="term" value="C:plasma membrane"/>
    <property type="evidence" value="ECO:0007669"/>
    <property type="project" value="UniProtKB-SubCell"/>
</dbReference>
<evidence type="ECO:0000313" key="14">
    <source>
        <dbReference type="EMBL" id="MEZ8054969.1"/>
    </source>
</evidence>
<evidence type="ECO:0000313" key="17">
    <source>
        <dbReference type="Proteomes" id="UP001569175"/>
    </source>
</evidence>
<dbReference type="PRINTS" id="PR00951">
    <property type="entry name" value="FLGBIOSNFLIP"/>
</dbReference>
<evidence type="ECO:0000256" key="4">
    <source>
        <dbReference type="ARBA" id="ARBA00022448"/>
    </source>
</evidence>
<dbReference type="InterPro" id="IPR005837">
    <property type="entry name" value="FliP"/>
</dbReference>
<evidence type="ECO:0000256" key="8">
    <source>
        <dbReference type="ARBA" id="ARBA00022927"/>
    </source>
</evidence>
<reference evidence="15" key="1">
    <citation type="submission" date="2016-06" db="EMBL/GenBank/DDBJ databases">
        <authorList>
            <person name="Kjaerup R.B."/>
            <person name="Dalgaard T.S."/>
            <person name="Juul-Madsen H.R."/>
        </authorList>
    </citation>
    <scope>NUCLEOTIDE SEQUENCE [LARGE SCALE GENOMIC DNA]</scope>
    <source>
        <strain evidence="15">CECT 7223</strain>
    </source>
</reference>
<keyword evidence="15" id="KW-0282">Flagellum</keyword>
<dbReference type="Pfam" id="PF00813">
    <property type="entry name" value="FliP"/>
    <property type="match status" value="1"/>
</dbReference>
<dbReference type="PROSITE" id="PS01060">
    <property type="entry name" value="FLIP_1"/>
    <property type="match status" value="1"/>
</dbReference>
<evidence type="ECO:0000256" key="1">
    <source>
        <dbReference type="ARBA" id="ARBA00003663"/>
    </source>
</evidence>
<feature type="transmembrane region" description="Helical" evidence="13">
    <location>
        <begin position="151"/>
        <end position="170"/>
    </location>
</feature>
<keyword evidence="9 13" id="KW-1133">Transmembrane helix</keyword>
<keyword evidence="15" id="KW-0969">Cilium</keyword>
<evidence type="ECO:0000313" key="16">
    <source>
        <dbReference type="Proteomes" id="UP000092876"/>
    </source>
</evidence>
<feature type="transmembrane region" description="Helical" evidence="13">
    <location>
        <begin position="287"/>
        <end position="308"/>
    </location>
</feature>
<keyword evidence="4 13" id="KW-0813">Transport</keyword>
<organism evidence="15 16">
    <name type="scientific">Vibrio atlanticus</name>
    <dbReference type="NCBI Taxonomy" id="693153"/>
    <lineage>
        <taxon>Bacteria</taxon>
        <taxon>Pseudomonadati</taxon>
        <taxon>Pseudomonadota</taxon>
        <taxon>Gammaproteobacteria</taxon>
        <taxon>Vibrionales</taxon>
        <taxon>Vibrionaceae</taxon>
        <taxon>Vibrio</taxon>
    </lineage>
</organism>
<comment type="similarity">
    <text evidence="2 13">Belongs to the FliP/MopC/SpaP family.</text>
</comment>
<dbReference type="NCBIfam" id="TIGR01103">
    <property type="entry name" value="fliP"/>
    <property type="match status" value="1"/>
</dbReference>